<dbReference type="GO" id="GO:0031177">
    <property type="term" value="F:phosphopantetheine binding"/>
    <property type="evidence" value="ECO:0007669"/>
    <property type="project" value="InterPro"/>
</dbReference>
<keyword evidence="6" id="KW-1185">Reference proteome</keyword>
<sequence length="1022" mass="109494">MELPAIHALISAQARDRPGAVALRDDAGVLDYADLEHRSDDLAARLALEPETRVGIWMRRGRGAVVASLAVLKAGGTYVPLDPAYPPDRVRFMIIDAGCTVVLTDGTMPVPVPDQVPTVDLSRPAAGPWPAPATAVHPEQAAVVLYTSGSTGRPKGAVLTHANVVALAGGHPALRHSPGDLVAHVLSSSFDAVLLDVWGALTQGASVYLCTDDVLRSVGHLIEEIDRVPVTTLPLTSSLLHQLAAVAPDWIGRCDRVWFGGEAADASVIRGLLAAGTRLIHHYGPTECTSISTVYVVESEPTGTSALPIGRGLSTVELRVLDAGLRQVRPGETGELFIGGPQVGRGYLGRARLTAERFVPDPFAGVPGRRLFRTGDLVRELPGGDLLFVGRTDEQVKIRGYRVEPAEVSATLRTVPGVRDVVTVARPDDSGGRQLIAYVAGPPGIEATLRETTARTLPEYLRPARYVVLDALPLLPNKKVDRAALPPPPVQDPGLDQGVGPDGVQARLARLWCELLGVPAVRAGDDFFGLGGYSLLAARMMNRVQEDFGVRVPLRVLFEARTLGELASVVAEAVTVEAPRPAVAAARRPSPEQRELWFVDRLDPGGSDYNSPIAFRVTGRLDLAALRRSIDEIVRRHEVLRWTFRSTGRDVAVVVTPPQPVPLPVDDPPATIERWLDEHRRQPFDLATGPLLRVRALRPAAEDVVVLVTVHHIVFDGWSFGVLVDELGRLYDAYARGEPSPLPALAGQYGDLVAADHTRMDSGELAGQLDYWHGALDGAPSVIELPGGVPGTPGPAVPAAGRIPAGVAAAVRDQAARRRGTPFMVLLAALGLVLRATSDADDMVIACPNLRRPGPDADKLIGMFVHMLPIRLPVGGRQRLAELLAAVQENVAGALVNQDVPFERIIQRLRPARSGRARAPYSQVVFNMVGLRMPVPRLGGLRVEPLRVDTPEARVPLAVIVSEPADRYEFTVLADPRRVSPEIADQVARRLPLAARLVACQDGLTVDEAVRILRSAPGGSHT</sequence>
<dbReference type="InterPro" id="IPR025110">
    <property type="entry name" value="AMP-bd_C"/>
</dbReference>
<dbReference type="InterPro" id="IPR000873">
    <property type="entry name" value="AMP-dep_synth/lig_dom"/>
</dbReference>
<dbReference type="GO" id="GO:0003824">
    <property type="term" value="F:catalytic activity"/>
    <property type="evidence" value="ECO:0007669"/>
    <property type="project" value="InterPro"/>
</dbReference>
<dbReference type="Pfam" id="PF13193">
    <property type="entry name" value="AMP-binding_C"/>
    <property type="match status" value="1"/>
</dbReference>
<dbReference type="Pfam" id="PF00668">
    <property type="entry name" value="Condensation"/>
    <property type="match status" value="1"/>
</dbReference>
<evidence type="ECO:0000256" key="1">
    <source>
        <dbReference type="ARBA" id="ARBA00001957"/>
    </source>
</evidence>
<dbReference type="Pfam" id="PF00501">
    <property type="entry name" value="AMP-binding"/>
    <property type="match status" value="1"/>
</dbReference>
<dbReference type="NCBIfam" id="TIGR01733">
    <property type="entry name" value="AA-adenyl-dom"/>
    <property type="match status" value="1"/>
</dbReference>
<dbReference type="Gene3D" id="1.10.1200.10">
    <property type="entry name" value="ACP-like"/>
    <property type="match status" value="1"/>
</dbReference>
<dbReference type="GO" id="GO:0044550">
    <property type="term" value="P:secondary metabolite biosynthetic process"/>
    <property type="evidence" value="ECO:0007669"/>
    <property type="project" value="TreeGrafter"/>
</dbReference>
<proteinExistence type="predicted"/>
<evidence type="ECO:0000256" key="2">
    <source>
        <dbReference type="ARBA" id="ARBA00022450"/>
    </source>
</evidence>
<dbReference type="PROSITE" id="PS50075">
    <property type="entry name" value="CARRIER"/>
    <property type="match status" value="1"/>
</dbReference>
<evidence type="ECO:0000256" key="3">
    <source>
        <dbReference type="ARBA" id="ARBA00022553"/>
    </source>
</evidence>
<accession>A0A7W7I1V9</accession>
<dbReference type="AlphaFoldDB" id="A0A7W7I1V9"/>
<dbReference type="SUPFAM" id="SSF47336">
    <property type="entry name" value="ACP-like"/>
    <property type="match status" value="1"/>
</dbReference>
<dbReference type="InterPro" id="IPR036736">
    <property type="entry name" value="ACP-like_sf"/>
</dbReference>
<dbReference type="PANTHER" id="PTHR45527">
    <property type="entry name" value="NONRIBOSOMAL PEPTIDE SYNTHETASE"/>
    <property type="match status" value="1"/>
</dbReference>
<protein>
    <submittedName>
        <fullName evidence="5">Amino acid adenylation domain-containing protein</fullName>
    </submittedName>
</protein>
<dbReference type="SMART" id="SM00823">
    <property type="entry name" value="PKS_PP"/>
    <property type="match status" value="1"/>
</dbReference>
<dbReference type="GO" id="GO:0043041">
    <property type="term" value="P:amino acid activation for nonribosomal peptide biosynthetic process"/>
    <property type="evidence" value="ECO:0007669"/>
    <property type="project" value="TreeGrafter"/>
</dbReference>
<dbReference type="InterPro" id="IPR010071">
    <property type="entry name" value="AA_adenyl_dom"/>
</dbReference>
<dbReference type="SUPFAM" id="SSF56801">
    <property type="entry name" value="Acetyl-CoA synthetase-like"/>
    <property type="match status" value="1"/>
</dbReference>
<dbReference type="RefSeq" id="WP_184996054.1">
    <property type="nucleotide sequence ID" value="NZ_BOMK01000026.1"/>
</dbReference>
<dbReference type="PANTHER" id="PTHR45527:SF1">
    <property type="entry name" value="FATTY ACID SYNTHASE"/>
    <property type="match status" value="1"/>
</dbReference>
<dbReference type="EMBL" id="JACHNH010000001">
    <property type="protein sequence ID" value="MBB4764922.1"/>
    <property type="molecule type" value="Genomic_DNA"/>
</dbReference>
<dbReference type="Pfam" id="PF00550">
    <property type="entry name" value="PP-binding"/>
    <property type="match status" value="1"/>
</dbReference>
<dbReference type="InterPro" id="IPR023213">
    <property type="entry name" value="CAT-like_dom_sf"/>
</dbReference>
<dbReference type="SUPFAM" id="SSF52777">
    <property type="entry name" value="CoA-dependent acyltransferases"/>
    <property type="match status" value="2"/>
</dbReference>
<name>A0A7W7I1V9_9ACTN</name>
<dbReference type="Gene3D" id="3.30.559.10">
    <property type="entry name" value="Chloramphenicol acetyltransferase-like domain"/>
    <property type="match status" value="1"/>
</dbReference>
<dbReference type="Gene3D" id="3.30.300.30">
    <property type="match status" value="1"/>
</dbReference>
<comment type="cofactor">
    <cofactor evidence="1">
        <name>pantetheine 4'-phosphate</name>
        <dbReference type="ChEBI" id="CHEBI:47942"/>
    </cofactor>
</comment>
<dbReference type="Gene3D" id="3.40.50.980">
    <property type="match status" value="2"/>
</dbReference>
<dbReference type="GO" id="GO:0005737">
    <property type="term" value="C:cytoplasm"/>
    <property type="evidence" value="ECO:0007669"/>
    <property type="project" value="TreeGrafter"/>
</dbReference>
<dbReference type="InterPro" id="IPR001242">
    <property type="entry name" value="Condensation_dom"/>
</dbReference>
<dbReference type="Gene3D" id="2.30.38.10">
    <property type="entry name" value="Luciferase, Domain 3"/>
    <property type="match status" value="1"/>
</dbReference>
<evidence type="ECO:0000313" key="6">
    <source>
        <dbReference type="Proteomes" id="UP000578112"/>
    </source>
</evidence>
<organism evidence="5 6">
    <name type="scientific">Actinoplanes digitatis</name>
    <dbReference type="NCBI Taxonomy" id="1868"/>
    <lineage>
        <taxon>Bacteria</taxon>
        <taxon>Bacillati</taxon>
        <taxon>Actinomycetota</taxon>
        <taxon>Actinomycetes</taxon>
        <taxon>Micromonosporales</taxon>
        <taxon>Micromonosporaceae</taxon>
        <taxon>Actinoplanes</taxon>
    </lineage>
</organism>
<dbReference type="InterPro" id="IPR020845">
    <property type="entry name" value="AMP-binding_CS"/>
</dbReference>
<evidence type="ECO:0000313" key="5">
    <source>
        <dbReference type="EMBL" id="MBB4764922.1"/>
    </source>
</evidence>
<feature type="domain" description="Carrier" evidence="4">
    <location>
        <begin position="499"/>
        <end position="574"/>
    </location>
</feature>
<dbReference type="InterPro" id="IPR009081">
    <property type="entry name" value="PP-bd_ACP"/>
</dbReference>
<dbReference type="Proteomes" id="UP000578112">
    <property type="component" value="Unassembled WGS sequence"/>
</dbReference>
<keyword evidence="2" id="KW-0596">Phosphopantetheine</keyword>
<dbReference type="GO" id="GO:0008610">
    <property type="term" value="P:lipid biosynthetic process"/>
    <property type="evidence" value="ECO:0007669"/>
    <property type="project" value="UniProtKB-ARBA"/>
</dbReference>
<dbReference type="CDD" id="cd05930">
    <property type="entry name" value="A_NRPS"/>
    <property type="match status" value="1"/>
</dbReference>
<evidence type="ECO:0000259" key="4">
    <source>
        <dbReference type="PROSITE" id="PS50075"/>
    </source>
</evidence>
<keyword evidence="3" id="KW-0597">Phosphoprotein</keyword>
<dbReference type="InterPro" id="IPR045851">
    <property type="entry name" value="AMP-bd_C_sf"/>
</dbReference>
<dbReference type="InterPro" id="IPR020806">
    <property type="entry name" value="PKS_PP-bd"/>
</dbReference>
<dbReference type="Gene3D" id="3.30.559.30">
    <property type="entry name" value="Nonribosomal peptide synthetase, condensation domain"/>
    <property type="match status" value="1"/>
</dbReference>
<dbReference type="CDD" id="cd19531">
    <property type="entry name" value="LCL_NRPS-like"/>
    <property type="match status" value="1"/>
</dbReference>
<dbReference type="PROSITE" id="PS00455">
    <property type="entry name" value="AMP_BINDING"/>
    <property type="match status" value="1"/>
</dbReference>
<reference evidence="5 6" key="1">
    <citation type="submission" date="2020-08" db="EMBL/GenBank/DDBJ databases">
        <title>Sequencing the genomes of 1000 actinobacteria strains.</title>
        <authorList>
            <person name="Klenk H.-P."/>
        </authorList>
    </citation>
    <scope>NUCLEOTIDE SEQUENCE [LARGE SCALE GENOMIC DNA]</scope>
    <source>
        <strain evidence="5 6">DSM 43149</strain>
    </source>
</reference>
<comment type="caution">
    <text evidence="5">The sequence shown here is derived from an EMBL/GenBank/DDBJ whole genome shotgun (WGS) entry which is preliminary data.</text>
</comment>
<gene>
    <name evidence="5" type="ORF">BJ971_005478</name>
</gene>